<keyword evidence="3" id="KW-0863">Zinc-finger</keyword>
<evidence type="ECO:0000256" key="6">
    <source>
        <dbReference type="SAM" id="MobiDB-lite"/>
    </source>
</evidence>
<name>A0A9D4UDX2_ADICA</name>
<dbReference type="InterPro" id="IPR018997">
    <property type="entry name" value="PUB_domain"/>
</dbReference>
<protein>
    <recommendedName>
        <fullName evidence="7">UBZ4-type domain-containing protein</fullName>
    </recommendedName>
</protein>
<reference evidence="8" key="1">
    <citation type="submission" date="2021-01" db="EMBL/GenBank/DDBJ databases">
        <title>Adiantum capillus-veneris genome.</title>
        <authorList>
            <person name="Fang Y."/>
            <person name="Liao Q."/>
        </authorList>
    </citation>
    <scope>NUCLEOTIDE SEQUENCE</scope>
    <source>
        <strain evidence="8">H3</strain>
        <tissue evidence="8">Leaf</tissue>
    </source>
</reference>
<keyword evidence="2" id="KW-0227">DNA damage</keyword>
<dbReference type="Pfam" id="PF09409">
    <property type="entry name" value="PUB"/>
    <property type="match status" value="1"/>
</dbReference>
<dbReference type="PANTHER" id="PTHR47694">
    <property type="entry name" value="PLANT UBX DOMAIN-CONTAINING PROTEIN 2"/>
    <property type="match status" value="1"/>
</dbReference>
<evidence type="ECO:0000256" key="1">
    <source>
        <dbReference type="ARBA" id="ARBA00022723"/>
    </source>
</evidence>
<dbReference type="OrthoDB" id="49605at2759"/>
<organism evidence="8 9">
    <name type="scientific">Adiantum capillus-veneris</name>
    <name type="common">Maidenhair fern</name>
    <dbReference type="NCBI Taxonomy" id="13818"/>
    <lineage>
        <taxon>Eukaryota</taxon>
        <taxon>Viridiplantae</taxon>
        <taxon>Streptophyta</taxon>
        <taxon>Embryophyta</taxon>
        <taxon>Tracheophyta</taxon>
        <taxon>Polypodiopsida</taxon>
        <taxon>Polypodiidae</taxon>
        <taxon>Polypodiales</taxon>
        <taxon>Pteridineae</taxon>
        <taxon>Pteridaceae</taxon>
        <taxon>Vittarioideae</taxon>
        <taxon>Adiantum</taxon>
    </lineage>
</organism>
<dbReference type="InterPro" id="IPR029071">
    <property type="entry name" value="Ubiquitin-like_domsf"/>
</dbReference>
<feature type="compositionally biased region" description="Low complexity" evidence="6">
    <location>
        <begin position="39"/>
        <end position="52"/>
    </location>
</feature>
<dbReference type="SUPFAM" id="SSF143503">
    <property type="entry name" value="PUG domain-like"/>
    <property type="match status" value="1"/>
</dbReference>
<gene>
    <name evidence="8" type="ORF">GOP47_0018624</name>
</gene>
<feature type="domain" description="UBZ4-type" evidence="7">
    <location>
        <begin position="222"/>
        <end position="246"/>
    </location>
</feature>
<keyword evidence="5" id="KW-0234">DNA repair</keyword>
<feature type="compositionally biased region" description="Polar residues" evidence="6">
    <location>
        <begin position="74"/>
        <end position="86"/>
    </location>
</feature>
<dbReference type="GO" id="GO:0008270">
    <property type="term" value="F:zinc ion binding"/>
    <property type="evidence" value="ECO:0007669"/>
    <property type="project" value="UniProtKB-KW"/>
</dbReference>
<dbReference type="GO" id="GO:0003677">
    <property type="term" value="F:DNA binding"/>
    <property type="evidence" value="ECO:0007669"/>
    <property type="project" value="InterPro"/>
</dbReference>
<dbReference type="Proteomes" id="UP000886520">
    <property type="component" value="Chromosome 18"/>
</dbReference>
<dbReference type="CDD" id="cd09212">
    <property type="entry name" value="PUB"/>
    <property type="match status" value="1"/>
</dbReference>
<dbReference type="InterPro" id="IPR036339">
    <property type="entry name" value="PUB-like_dom_sf"/>
</dbReference>
<keyword evidence="9" id="KW-1185">Reference proteome</keyword>
<evidence type="ECO:0000256" key="2">
    <source>
        <dbReference type="ARBA" id="ARBA00022763"/>
    </source>
</evidence>
<proteinExistence type="predicted"/>
<dbReference type="EMBL" id="JABFUD020000018">
    <property type="protein sequence ID" value="KAI5066000.1"/>
    <property type="molecule type" value="Genomic_DNA"/>
</dbReference>
<feature type="compositionally biased region" description="Basic and acidic residues" evidence="6">
    <location>
        <begin position="53"/>
        <end position="68"/>
    </location>
</feature>
<evidence type="ECO:0000256" key="3">
    <source>
        <dbReference type="ARBA" id="ARBA00022771"/>
    </source>
</evidence>
<evidence type="ECO:0000256" key="5">
    <source>
        <dbReference type="ARBA" id="ARBA00023204"/>
    </source>
</evidence>
<feature type="region of interest" description="Disordered" evidence="6">
    <location>
        <begin position="1"/>
        <end position="116"/>
    </location>
</feature>
<feature type="compositionally biased region" description="Low complexity" evidence="6">
    <location>
        <begin position="87"/>
        <end position="112"/>
    </location>
</feature>
<keyword evidence="4" id="KW-0862">Zinc</keyword>
<evidence type="ECO:0000256" key="4">
    <source>
        <dbReference type="ARBA" id="ARBA00022833"/>
    </source>
</evidence>
<keyword evidence="1" id="KW-0479">Metal-binding</keyword>
<dbReference type="SUPFAM" id="SSF54236">
    <property type="entry name" value="Ubiquitin-like"/>
    <property type="match status" value="1"/>
</dbReference>
<dbReference type="AlphaFoldDB" id="A0A9D4UDX2"/>
<dbReference type="CDD" id="cd16119">
    <property type="entry name" value="UBX_UBXN6"/>
    <property type="match status" value="1"/>
</dbReference>
<dbReference type="Gene3D" id="3.30.160.60">
    <property type="entry name" value="Classic Zinc Finger"/>
    <property type="match status" value="1"/>
</dbReference>
<accession>A0A9D4UDX2</accession>
<dbReference type="SMART" id="SM00580">
    <property type="entry name" value="PUG"/>
    <property type="match status" value="1"/>
</dbReference>
<evidence type="ECO:0000259" key="7">
    <source>
        <dbReference type="SMART" id="SM00734"/>
    </source>
</evidence>
<evidence type="ECO:0000313" key="8">
    <source>
        <dbReference type="EMBL" id="KAI5066000.1"/>
    </source>
</evidence>
<dbReference type="InterPro" id="IPR006642">
    <property type="entry name" value="Rad18_UBZ4"/>
</dbReference>
<evidence type="ECO:0000313" key="9">
    <source>
        <dbReference type="Proteomes" id="UP000886520"/>
    </source>
</evidence>
<comment type="caution">
    <text evidence="8">The sequence shown here is derived from an EMBL/GenBank/DDBJ whole genome shotgun (WGS) entry which is preliminary data.</text>
</comment>
<sequence length="568" mass="61858">MDDVKNQFKGLVKKFTSPSSSSRFKGEGHKLGSGQESSQQPAKAQPPAQQQADWRKLQQERWGRERSPHPTPRQDGSNASTSQPQTSNVHNSSPSIPSSVGSSSKHPNGSSVDGLTAVKVGLPDGAEDLQTGDGSEQPIGALEVGNLDQVSNQECKDAAKLSKVAALCSHGDHEGIVSSSDLVRVASHDSHDAQSTSIPGFDPFSSQIDSLSIGKSMSELQMYQCPVCGRWWKSEKEVNAHIDECLSQSTSTSIDNVSESDTKPDDNLIKDLLGVFLSGGPCSETIDVFLRILRNIVRSPELEKYRKIRLSNPKIHDTVGMALGGVELLEAVGFTYQTEEEEIWAVMDPPSMDKINAMQVVITQLEKCGSGSSKEKISSNEKAPVQRKVDRQVRVFYASPENLAAKMELPDSFFQLSASELRQEAAARKKKLEDSQLLISKVSRDRIATANKRKYKAAIIRIQFPDGVVLQGMFLPWEPTTAIYEFVSNSLRDPSIQFTLVAPGLSRKQAIPAFAEGPAKIPTLEEADLVPAVLVKFQCEESDSLTFTGLHPDILVGIEPLSSTTLPC</sequence>
<dbReference type="GO" id="GO:0006281">
    <property type="term" value="P:DNA repair"/>
    <property type="evidence" value="ECO:0007669"/>
    <property type="project" value="UniProtKB-KW"/>
</dbReference>
<dbReference type="Gene3D" id="1.20.58.2190">
    <property type="match status" value="1"/>
</dbReference>
<dbReference type="PANTHER" id="PTHR47694:SF1">
    <property type="entry name" value="PLANT UBX DOMAIN-CONTAINING PROTEIN 2"/>
    <property type="match status" value="1"/>
</dbReference>
<dbReference type="SMART" id="SM00734">
    <property type="entry name" value="ZnF_Rad18"/>
    <property type="match status" value="1"/>
</dbReference>
<dbReference type="Gene3D" id="3.10.20.90">
    <property type="entry name" value="Phosphatidylinositol 3-kinase Catalytic Subunit, Chain A, domain 1"/>
    <property type="match status" value="1"/>
</dbReference>